<dbReference type="Pfam" id="PF13462">
    <property type="entry name" value="Thioredoxin_4"/>
    <property type="match status" value="1"/>
</dbReference>
<dbReference type="OrthoDB" id="8478320at2"/>
<dbReference type="KEGG" id="ssan:NX02_24100"/>
<feature type="signal peptide" evidence="1">
    <location>
        <begin position="1"/>
        <end position="16"/>
    </location>
</feature>
<accession>W0AJF7</accession>
<evidence type="ECO:0000313" key="4">
    <source>
        <dbReference type="Proteomes" id="UP000018851"/>
    </source>
</evidence>
<sequence length="245" mass="25389">MRITTVLALSLSIALAACGGSEGGNTSAGADGPKVAATPAPAGQDWTTTVVKTPEGGFRMGNPNAPIKLVEFGSMTCSHCADFATTGIPALKRDYIATGKVSLEYRNFVRDSFDLTASLIARCGGEAPFFALTEQMFATQAEWIGRAQSPEAEQALRGAAGPALLPALAKASGLDQFARQRGVSADKIAACLKDQAEAERLAKGVETASEKYNITGTPSFLINDELVPNAAAWPQLEPALKAAGA</sequence>
<dbReference type="InterPro" id="IPR012336">
    <property type="entry name" value="Thioredoxin-like_fold"/>
</dbReference>
<dbReference type="PATRIC" id="fig|1123269.5.peg.4721"/>
<keyword evidence="4" id="KW-1185">Reference proteome</keyword>
<reference evidence="3 4" key="1">
    <citation type="submission" date="2013-07" db="EMBL/GenBank/DDBJ databases">
        <title>Completed genome of Sphingomonas sanxanigenens NX02.</title>
        <authorList>
            <person name="Ma T."/>
            <person name="Huang H."/>
            <person name="Wu M."/>
            <person name="Li X."/>
            <person name="Li G."/>
        </authorList>
    </citation>
    <scope>NUCLEOTIDE SEQUENCE [LARGE SCALE GENOMIC DNA]</scope>
    <source>
        <strain evidence="3 4">NX02</strain>
    </source>
</reference>
<gene>
    <name evidence="3" type="ORF">NX02_24100</name>
</gene>
<organism evidence="3 4">
    <name type="scientific">Sphingomonas sanxanigenens DSM 19645 = NX02</name>
    <dbReference type="NCBI Taxonomy" id="1123269"/>
    <lineage>
        <taxon>Bacteria</taxon>
        <taxon>Pseudomonadati</taxon>
        <taxon>Pseudomonadota</taxon>
        <taxon>Alphaproteobacteria</taxon>
        <taxon>Sphingomonadales</taxon>
        <taxon>Sphingomonadaceae</taxon>
        <taxon>Sphingomonas</taxon>
    </lineage>
</organism>
<dbReference type="Proteomes" id="UP000018851">
    <property type="component" value="Chromosome"/>
</dbReference>
<dbReference type="Gene3D" id="3.40.30.10">
    <property type="entry name" value="Glutaredoxin"/>
    <property type="match status" value="1"/>
</dbReference>
<dbReference type="AlphaFoldDB" id="W0AJF7"/>
<dbReference type="STRING" id="1123269.NX02_24100"/>
<dbReference type="Gene3D" id="1.10.40.110">
    <property type="match status" value="1"/>
</dbReference>
<dbReference type="HOGENOM" id="CLU_000288_47_5_5"/>
<dbReference type="eggNOG" id="COG1651">
    <property type="taxonomic scope" value="Bacteria"/>
</dbReference>
<name>W0AJF7_9SPHN</name>
<feature type="chain" id="PRO_5004785334" description="Thioredoxin-like fold domain-containing protein" evidence="1">
    <location>
        <begin position="17"/>
        <end position="245"/>
    </location>
</feature>
<evidence type="ECO:0000256" key="1">
    <source>
        <dbReference type="SAM" id="SignalP"/>
    </source>
</evidence>
<feature type="domain" description="Thioredoxin-like fold" evidence="2">
    <location>
        <begin position="56"/>
        <end position="241"/>
    </location>
</feature>
<protein>
    <recommendedName>
        <fullName evidence="2">Thioredoxin-like fold domain-containing protein</fullName>
    </recommendedName>
</protein>
<dbReference type="RefSeq" id="WP_025294544.1">
    <property type="nucleotide sequence ID" value="NZ_CP006644.1"/>
</dbReference>
<dbReference type="InterPro" id="IPR036249">
    <property type="entry name" value="Thioredoxin-like_sf"/>
</dbReference>
<evidence type="ECO:0000259" key="2">
    <source>
        <dbReference type="Pfam" id="PF13462"/>
    </source>
</evidence>
<keyword evidence="1" id="KW-0732">Signal</keyword>
<proteinExistence type="predicted"/>
<dbReference type="SUPFAM" id="SSF52833">
    <property type="entry name" value="Thioredoxin-like"/>
    <property type="match status" value="1"/>
</dbReference>
<evidence type="ECO:0000313" key="3">
    <source>
        <dbReference type="EMBL" id="AHE56428.1"/>
    </source>
</evidence>
<dbReference type="PROSITE" id="PS51257">
    <property type="entry name" value="PROKAR_LIPOPROTEIN"/>
    <property type="match status" value="1"/>
</dbReference>
<dbReference type="EMBL" id="CP006644">
    <property type="protein sequence ID" value="AHE56428.1"/>
    <property type="molecule type" value="Genomic_DNA"/>
</dbReference>